<gene>
    <name evidence="1" type="ORF">DFR57_11822</name>
</gene>
<protein>
    <recommendedName>
        <fullName evidence="3">DUF3221 domain-containing protein</fullName>
    </recommendedName>
</protein>
<keyword evidence="2" id="KW-1185">Reference proteome</keyword>
<dbReference type="Proteomes" id="UP000252585">
    <property type="component" value="Unassembled WGS sequence"/>
</dbReference>
<dbReference type="AlphaFoldDB" id="A0A368X6A4"/>
<accession>A0A368X6A4</accession>
<sequence>MKLRVVILFLCNTLLVSCSDKVDLSKTYQGDYYYGVVEEVWDNRFTLVPIEIDPEVDIAPRLFFITEATSFINVESLASIEEGYKVKVWVEDVNSDKLVATKVQVPEH</sequence>
<dbReference type="PROSITE" id="PS51257">
    <property type="entry name" value="PROKAR_LIPOPROTEIN"/>
    <property type="match status" value="1"/>
</dbReference>
<reference evidence="1 2" key="1">
    <citation type="submission" date="2018-07" db="EMBL/GenBank/DDBJ databases">
        <title>Genomic Encyclopedia of Type Strains, Phase IV (KMG-IV): sequencing the most valuable type-strain genomes for metagenomic binning, comparative biology and taxonomic classification.</title>
        <authorList>
            <person name="Goeker M."/>
        </authorList>
    </citation>
    <scope>NUCLEOTIDE SEQUENCE [LARGE SCALE GENOMIC DNA]</scope>
    <source>
        <strain evidence="1 2">DSM 27696</strain>
    </source>
</reference>
<proteinExistence type="predicted"/>
<evidence type="ECO:0000313" key="1">
    <source>
        <dbReference type="EMBL" id="RCW63355.1"/>
    </source>
</evidence>
<dbReference type="EMBL" id="QPJJ01000018">
    <property type="protein sequence ID" value="RCW63355.1"/>
    <property type="molecule type" value="Genomic_DNA"/>
</dbReference>
<dbReference type="RefSeq" id="WP_114354250.1">
    <property type="nucleotide sequence ID" value="NZ_QPJJ01000018.1"/>
</dbReference>
<evidence type="ECO:0000313" key="2">
    <source>
        <dbReference type="Proteomes" id="UP000252585"/>
    </source>
</evidence>
<evidence type="ECO:0008006" key="3">
    <source>
        <dbReference type="Google" id="ProtNLM"/>
    </source>
</evidence>
<comment type="caution">
    <text evidence="1">The sequence shown here is derived from an EMBL/GenBank/DDBJ whole genome shotgun (WGS) entry which is preliminary data.</text>
</comment>
<name>A0A368X6A4_9BACI</name>
<organism evidence="1 2">
    <name type="scientific">Saliterribacillus persicus</name>
    <dbReference type="NCBI Taxonomy" id="930114"/>
    <lineage>
        <taxon>Bacteria</taxon>
        <taxon>Bacillati</taxon>
        <taxon>Bacillota</taxon>
        <taxon>Bacilli</taxon>
        <taxon>Bacillales</taxon>
        <taxon>Bacillaceae</taxon>
        <taxon>Saliterribacillus</taxon>
    </lineage>
</organism>